<dbReference type="NCBIfam" id="NF002823">
    <property type="entry name" value="PRK02991.1"/>
    <property type="match status" value="1"/>
</dbReference>
<dbReference type="Pfam" id="PF00291">
    <property type="entry name" value="PALP"/>
    <property type="match status" value="1"/>
</dbReference>
<feature type="domain" description="Tryptophan synthase beta chain-like PALP" evidence="5">
    <location>
        <begin position="97"/>
        <end position="402"/>
    </location>
</feature>
<evidence type="ECO:0000313" key="6">
    <source>
        <dbReference type="EMBL" id="SMO46068.1"/>
    </source>
</evidence>
<dbReference type="Gene3D" id="3.40.50.1100">
    <property type="match status" value="2"/>
</dbReference>
<evidence type="ECO:0000256" key="3">
    <source>
        <dbReference type="ARBA" id="ARBA00023239"/>
    </source>
</evidence>
<dbReference type="InterPro" id="IPR036052">
    <property type="entry name" value="TrpB-like_PALP_sf"/>
</dbReference>
<evidence type="ECO:0000256" key="1">
    <source>
        <dbReference type="ARBA" id="ARBA00001933"/>
    </source>
</evidence>
<dbReference type="Proteomes" id="UP000315636">
    <property type="component" value="Unassembled WGS sequence"/>
</dbReference>
<dbReference type="RefSeq" id="WP_142504386.1">
    <property type="nucleotide sequence ID" value="NZ_FXTI01000002.1"/>
</dbReference>
<reference evidence="6 7" key="1">
    <citation type="submission" date="2017-05" db="EMBL/GenBank/DDBJ databases">
        <authorList>
            <person name="Varghese N."/>
            <person name="Submissions S."/>
        </authorList>
    </citation>
    <scope>NUCLEOTIDE SEQUENCE [LARGE SCALE GENOMIC DNA]</scope>
    <source>
        <strain evidence="6 7">DSM 45474</strain>
    </source>
</reference>
<sequence length="443" mass="49417">MNQKIVGKDKRDWIRAFPLIEKIIETEEVVWINPEKENFSPESGVIKKEEIVDAEERLERFAPFIMRSFPETAASGGLIESPLLEISQMKKRLMKMSKEEIKGRLLLKGDHALPIAGSIKARGGIYEVLKIAESLALSEGMISTDDDYGMLQEDRFRQFFSNYSIAVGSTGNLGLSIGIISATLGFQVTVHMSSDAKQWKKDLLKRKGVQVREYPSDYSQAVEMGRQQCGEDERCFFIDDEHSRDLFLGYAVAPMRLEKQLKEMDVRVDEDHPLFVYLPCGVGGGPGGIAYSLKMLYGEHVQCFFAEPTHSPSMLLGVMTGKHDAISVGDFGIDNRTDADGLAVGRPSSFVGKTVGPYLTGIYTVEDQMLYKLLYNLYQTEEIKLEPSALAGMYGPVQIARNGWFSANYSAEQLQNSTHIVWATGGSLVPDEIMESYLQKGNV</sequence>
<dbReference type="GO" id="GO:0009097">
    <property type="term" value="P:isoleucine biosynthetic process"/>
    <property type="evidence" value="ECO:0007669"/>
    <property type="project" value="TreeGrafter"/>
</dbReference>
<dbReference type="InterPro" id="IPR001926">
    <property type="entry name" value="TrpB-like_PALP"/>
</dbReference>
<evidence type="ECO:0000259" key="5">
    <source>
        <dbReference type="Pfam" id="PF00291"/>
    </source>
</evidence>
<feature type="modified residue" description="N6-(pyridoxal phosphate)lysine" evidence="4">
    <location>
        <position position="120"/>
    </location>
</feature>
<dbReference type="OrthoDB" id="9780546at2"/>
<accession>A0A521BG44</accession>
<dbReference type="AlphaFoldDB" id="A0A521BG44"/>
<dbReference type="PANTHER" id="PTHR48078:SF9">
    <property type="entry name" value="D-SERINE DEHYDRATASE"/>
    <property type="match status" value="1"/>
</dbReference>
<dbReference type="GO" id="GO:0008721">
    <property type="term" value="F:D-serine ammonia-lyase activity"/>
    <property type="evidence" value="ECO:0007669"/>
    <property type="project" value="UniProtKB-EC"/>
</dbReference>
<comment type="cofactor">
    <cofactor evidence="1 4">
        <name>pyridoxal 5'-phosphate</name>
        <dbReference type="ChEBI" id="CHEBI:597326"/>
    </cofactor>
</comment>
<dbReference type="GO" id="GO:0016836">
    <property type="term" value="F:hydro-lyase activity"/>
    <property type="evidence" value="ECO:0007669"/>
    <property type="project" value="UniProtKB-UniRule"/>
</dbReference>
<organism evidence="6 7">
    <name type="scientific">Melghirimyces algeriensis</name>
    <dbReference type="NCBI Taxonomy" id="910412"/>
    <lineage>
        <taxon>Bacteria</taxon>
        <taxon>Bacillati</taxon>
        <taxon>Bacillota</taxon>
        <taxon>Bacilli</taxon>
        <taxon>Bacillales</taxon>
        <taxon>Thermoactinomycetaceae</taxon>
        <taxon>Melghirimyces</taxon>
    </lineage>
</organism>
<dbReference type="InterPro" id="IPR011780">
    <property type="entry name" value="D_Ser_am_lyase"/>
</dbReference>
<dbReference type="HAMAP" id="MF_01030">
    <property type="entry name" value="D_Ser_dehydrat"/>
    <property type="match status" value="1"/>
</dbReference>
<dbReference type="GO" id="GO:0036088">
    <property type="term" value="P:D-serine catabolic process"/>
    <property type="evidence" value="ECO:0007669"/>
    <property type="project" value="TreeGrafter"/>
</dbReference>
<dbReference type="PANTHER" id="PTHR48078">
    <property type="entry name" value="THREONINE DEHYDRATASE, MITOCHONDRIAL-RELATED"/>
    <property type="match status" value="1"/>
</dbReference>
<dbReference type="InterPro" id="IPR050147">
    <property type="entry name" value="Ser/Thr_Dehydratase"/>
</dbReference>
<keyword evidence="3 4" id="KW-0456">Lyase</keyword>
<evidence type="ECO:0000313" key="7">
    <source>
        <dbReference type="Proteomes" id="UP000315636"/>
    </source>
</evidence>
<comment type="similarity">
    <text evidence="4">Belongs to the serine/threonine dehydratase family. DsdA subfamily.</text>
</comment>
<evidence type="ECO:0000256" key="2">
    <source>
        <dbReference type="ARBA" id="ARBA00022898"/>
    </source>
</evidence>
<keyword evidence="2 4" id="KW-0663">Pyridoxal phosphate</keyword>
<dbReference type="SUPFAM" id="SSF53686">
    <property type="entry name" value="Tryptophan synthase beta subunit-like PLP-dependent enzymes"/>
    <property type="match status" value="1"/>
</dbReference>
<comment type="catalytic activity">
    <reaction evidence="4">
        <text>D-serine = pyruvate + NH4(+)</text>
        <dbReference type="Rhea" id="RHEA:13977"/>
        <dbReference type="ChEBI" id="CHEBI:15361"/>
        <dbReference type="ChEBI" id="CHEBI:28938"/>
        <dbReference type="ChEBI" id="CHEBI:35247"/>
        <dbReference type="EC" id="4.3.1.18"/>
    </reaction>
</comment>
<keyword evidence="7" id="KW-1185">Reference proteome</keyword>
<name>A0A521BG44_9BACL</name>
<dbReference type="EMBL" id="FXTI01000002">
    <property type="protein sequence ID" value="SMO46068.1"/>
    <property type="molecule type" value="Genomic_DNA"/>
</dbReference>
<protein>
    <recommendedName>
        <fullName evidence="4">Probable D-serine dehydratase</fullName>
        <ecNumber evidence="4">4.3.1.18</ecNumber>
    </recommendedName>
    <alternativeName>
        <fullName evidence="4">D-serine deaminase</fullName>
        <shortName evidence="4">DSD</shortName>
    </alternativeName>
</protein>
<evidence type="ECO:0000256" key="4">
    <source>
        <dbReference type="HAMAP-Rule" id="MF_01030"/>
    </source>
</evidence>
<dbReference type="EC" id="4.3.1.18" evidence="4"/>
<dbReference type="GO" id="GO:0030170">
    <property type="term" value="F:pyridoxal phosphate binding"/>
    <property type="evidence" value="ECO:0007669"/>
    <property type="project" value="InterPro"/>
</dbReference>
<dbReference type="NCBIfam" id="TIGR02035">
    <property type="entry name" value="D_Ser_am_lyase"/>
    <property type="match status" value="1"/>
</dbReference>
<proteinExistence type="inferred from homology"/>
<gene>
    <name evidence="4" type="primary">dsdA</name>
    <name evidence="6" type="ORF">SAMN06264849_10267</name>
</gene>